<accession>A0A538SJ32</accession>
<name>A0A538SJ32_UNCEI</name>
<comment type="similarity">
    <text evidence="9">Belongs to the ribose-phosphate pyrophosphokinase family. Class I subfamily.</text>
</comment>
<dbReference type="PROSITE" id="PS00114">
    <property type="entry name" value="PRPP_SYNTHASE"/>
    <property type="match status" value="1"/>
</dbReference>
<feature type="binding site" evidence="9">
    <location>
        <position position="217"/>
    </location>
    <ligand>
        <name>D-ribose 5-phosphate</name>
        <dbReference type="ChEBI" id="CHEBI:78346"/>
    </ligand>
</feature>
<dbReference type="HAMAP" id="MF_00583_B">
    <property type="entry name" value="RibP_PPkinase_B"/>
    <property type="match status" value="1"/>
</dbReference>
<keyword evidence="3 9" id="KW-0545">Nucleotide biosynthesis</keyword>
<proteinExistence type="inferred from homology"/>
<feature type="binding site" evidence="9">
    <location>
        <position position="193"/>
    </location>
    <ligand>
        <name>D-ribose 5-phosphate</name>
        <dbReference type="ChEBI" id="CHEBI:78346"/>
    </ligand>
</feature>
<dbReference type="GO" id="GO:0004749">
    <property type="term" value="F:ribose phosphate diphosphokinase activity"/>
    <property type="evidence" value="ECO:0007669"/>
    <property type="project" value="UniProtKB-UniRule"/>
</dbReference>
<keyword evidence="9" id="KW-0963">Cytoplasm</keyword>
<keyword evidence="6 9" id="KW-0067">ATP-binding</keyword>
<dbReference type="PANTHER" id="PTHR10210">
    <property type="entry name" value="RIBOSE-PHOSPHATE DIPHOSPHOKINASE FAMILY MEMBER"/>
    <property type="match status" value="1"/>
</dbReference>
<dbReference type="NCBIfam" id="NF002320">
    <property type="entry name" value="PRK01259.1"/>
    <property type="match status" value="1"/>
</dbReference>
<comment type="cofactor">
    <cofactor evidence="9">
        <name>Mg(2+)</name>
        <dbReference type="ChEBI" id="CHEBI:18420"/>
    </cofactor>
    <text evidence="9">Binds 2 Mg(2+) ions per subunit.</text>
</comment>
<dbReference type="PANTHER" id="PTHR10210:SF41">
    <property type="entry name" value="RIBOSE-PHOSPHATE PYROPHOSPHOKINASE 1, CHLOROPLASTIC"/>
    <property type="match status" value="1"/>
</dbReference>
<evidence type="ECO:0000256" key="3">
    <source>
        <dbReference type="ARBA" id="ARBA00022727"/>
    </source>
</evidence>
<reference evidence="11 12" key="1">
    <citation type="journal article" date="2019" name="Nat. Microbiol.">
        <title>Mediterranean grassland soil C-N compound turnover is dependent on rainfall and depth, and is mediated by genomically divergent microorganisms.</title>
        <authorList>
            <person name="Diamond S."/>
            <person name="Andeer P.F."/>
            <person name="Li Z."/>
            <person name="Crits-Christoph A."/>
            <person name="Burstein D."/>
            <person name="Anantharaman K."/>
            <person name="Lane K.R."/>
            <person name="Thomas B.C."/>
            <person name="Pan C."/>
            <person name="Northen T.R."/>
            <person name="Banfield J.F."/>
        </authorList>
    </citation>
    <scope>NUCLEOTIDE SEQUENCE [LARGE SCALE GENOMIC DNA]</scope>
    <source>
        <strain evidence="11">WS_3</strain>
    </source>
</reference>
<dbReference type="InterPro" id="IPR000836">
    <property type="entry name" value="PRTase_dom"/>
</dbReference>
<evidence type="ECO:0000313" key="11">
    <source>
        <dbReference type="EMBL" id="TMQ51377.1"/>
    </source>
</evidence>
<dbReference type="UniPathway" id="UPA00087">
    <property type="reaction ID" value="UER00172"/>
</dbReference>
<evidence type="ECO:0000259" key="10">
    <source>
        <dbReference type="Pfam" id="PF13793"/>
    </source>
</evidence>
<comment type="caution">
    <text evidence="9">Lacks conserved residue(s) required for the propagation of feature annotation.</text>
</comment>
<evidence type="ECO:0000256" key="4">
    <source>
        <dbReference type="ARBA" id="ARBA00022741"/>
    </source>
</evidence>
<dbReference type="FunFam" id="3.40.50.2020:FF:000002">
    <property type="entry name" value="Ribose-phosphate pyrophosphokinase"/>
    <property type="match status" value="1"/>
</dbReference>
<dbReference type="Gene3D" id="3.40.50.2020">
    <property type="match status" value="2"/>
</dbReference>
<dbReference type="CDD" id="cd06223">
    <property type="entry name" value="PRTases_typeI"/>
    <property type="match status" value="1"/>
</dbReference>
<dbReference type="Pfam" id="PF13793">
    <property type="entry name" value="Pribosyltran_N"/>
    <property type="match status" value="1"/>
</dbReference>
<comment type="pathway">
    <text evidence="9">Metabolic intermediate biosynthesis; 5-phospho-alpha-D-ribose 1-diphosphate biosynthesis; 5-phospho-alpha-D-ribose 1-diphosphate from D-ribose 5-phosphate (route I): step 1/1.</text>
</comment>
<keyword evidence="4 9" id="KW-0547">Nucleotide-binding</keyword>
<keyword evidence="2 9" id="KW-0479">Metal-binding</keyword>
<evidence type="ECO:0000256" key="6">
    <source>
        <dbReference type="ARBA" id="ARBA00022840"/>
    </source>
</evidence>
<dbReference type="Proteomes" id="UP000320184">
    <property type="component" value="Unassembled WGS sequence"/>
</dbReference>
<evidence type="ECO:0000256" key="7">
    <source>
        <dbReference type="ARBA" id="ARBA00022842"/>
    </source>
</evidence>
<dbReference type="GO" id="GO:0005524">
    <property type="term" value="F:ATP binding"/>
    <property type="evidence" value="ECO:0007669"/>
    <property type="project" value="UniProtKB-KW"/>
</dbReference>
<dbReference type="GO" id="GO:0016301">
    <property type="term" value="F:kinase activity"/>
    <property type="evidence" value="ECO:0007669"/>
    <property type="project" value="UniProtKB-KW"/>
</dbReference>
<dbReference type="EMBL" id="VBOT01000072">
    <property type="protein sequence ID" value="TMQ51377.1"/>
    <property type="molecule type" value="Genomic_DNA"/>
</dbReference>
<dbReference type="InterPro" id="IPR029099">
    <property type="entry name" value="Pribosyltran_N"/>
</dbReference>
<dbReference type="InterPro" id="IPR037515">
    <property type="entry name" value="Rib-P_diPkinase_bac"/>
</dbReference>
<sequence>MDPCRIFAGNASRRLAKTICEKLKVPLGDAEVTRFEDGEVAVKFNENIRGGDVFVVQATGAPAENLMELLVMLDAAKRASARRVTAVMPYFGYARQDRKDQPRAPITAKLVANLITVAGADRALTMDLHSAQIQGFFDIPFDHLYAAPVLIDYFAQKNIPDLVVVAPDVGGVKMARAYAKRLGADLALTDKRRPRPDSVEIMNIIGDVEGKNAVLFDDLVTTGGTLCQAAETIREQGARDIYAGVTHGVFSPGALARIEQSPIKELVITDTVNHDSLPLLPKITQLSVAGLLGEAVARIHDERSLSSLFV</sequence>
<dbReference type="NCBIfam" id="TIGR01251">
    <property type="entry name" value="ribP_PPkin"/>
    <property type="match status" value="1"/>
</dbReference>
<evidence type="ECO:0000256" key="2">
    <source>
        <dbReference type="ARBA" id="ARBA00022723"/>
    </source>
</evidence>
<evidence type="ECO:0000256" key="5">
    <source>
        <dbReference type="ARBA" id="ARBA00022777"/>
    </source>
</evidence>
<dbReference type="EC" id="2.7.6.1" evidence="9"/>
<dbReference type="Pfam" id="PF14572">
    <property type="entry name" value="Pribosyl_synth"/>
    <property type="match status" value="1"/>
</dbReference>
<feature type="active site" evidence="9">
    <location>
        <position position="191"/>
    </location>
</feature>
<comment type="catalytic activity">
    <reaction evidence="8 9">
        <text>D-ribose 5-phosphate + ATP = 5-phospho-alpha-D-ribose 1-diphosphate + AMP + H(+)</text>
        <dbReference type="Rhea" id="RHEA:15609"/>
        <dbReference type="ChEBI" id="CHEBI:15378"/>
        <dbReference type="ChEBI" id="CHEBI:30616"/>
        <dbReference type="ChEBI" id="CHEBI:58017"/>
        <dbReference type="ChEBI" id="CHEBI:78346"/>
        <dbReference type="ChEBI" id="CHEBI:456215"/>
        <dbReference type="EC" id="2.7.6.1"/>
    </reaction>
</comment>
<dbReference type="InterPro" id="IPR029057">
    <property type="entry name" value="PRTase-like"/>
</dbReference>
<dbReference type="SUPFAM" id="SSF53271">
    <property type="entry name" value="PRTase-like"/>
    <property type="match status" value="1"/>
</dbReference>
<gene>
    <name evidence="9" type="primary">prs</name>
    <name evidence="11" type="ORF">E6K73_05905</name>
</gene>
<feature type="binding site" evidence="9">
    <location>
        <begin position="37"/>
        <end position="39"/>
    </location>
    <ligand>
        <name>ATP</name>
        <dbReference type="ChEBI" id="CHEBI:30616"/>
    </ligand>
</feature>
<feature type="binding site" evidence="9">
    <location>
        <position position="129"/>
    </location>
    <ligand>
        <name>Mg(2+)</name>
        <dbReference type="ChEBI" id="CHEBI:18420"/>
    </ligand>
</feature>
<dbReference type="InterPro" id="IPR000842">
    <property type="entry name" value="PRib_PP_synth_CS"/>
</dbReference>
<dbReference type="GO" id="GO:0009156">
    <property type="term" value="P:ribonucleoside monophosphate biosynthetic process"/>
    <property type="evidence" value="ECO:0007669"/>
    <property type="project" value="InterPro"/>
</dbReference>
<keyword evidence="1 9" id="KW-0808">Transferase</keyword>
<dbReference type="InterPro" id="IPR005946">
    <property type="entry name" value="Rib-P_diPkinase"/>
</dbReference>
<organism evidence="11 12">
    <name type="scientific">Eiseniibacteriota bacterium</name>
    <dbReference type="NCBI Taxonomy" id="2212470"/>
    <lineage>
        <taxon>Bacteria</taxon>
        <taxon>Candidatus Eiseniibacteriota</taxon>
    </lineage>
</organism>
<comment type="caution">
    <text evidence="11">The sequence shown here is derived from an EMBL/GenBank/DDBJ whole genome shotgun (WGS) entry which is preliminary data.</text>
</comment>
<protein>
    <recommendedName>
        <fullName evidence="9">Ribose-phosphate pyrophosphokinase</fullName>
        <shortName evidence="9">RPPK</shortName>
        <ecNumber evidence="9">2.7.6.1</ecNumber>
    </recommendedName>
    <alternativeName>
        <fullName evidence="9">5-phospho-D-ribosyl alpha-1-diphosphate synthase</fullName>
    </alternativeName>
    <alternativeName>
        <fullName evidence="9">Phosphoribosyl diphosphate synthase</fullName>
    </alternativeName>
    <alternativeName>
        <fullName evidence="9">Phosphoribosyl pyrophosphate synthase</fullName>
        <shortName evidence="9">P-Rib-PP synthase</shortName>
        <shortName evidence="9">PRPP synthase</shortName>
        <shortName evidence="9">PRPPase</shortName>
    </alternativeName>
</protein>
<keyword evidence="7 9" id="KW-0460">Magnesium</keyword>
<dbReference type="GO" id="GO:0006015">
    <property type="term" value="P:5-phosphoribose 1-diphosphate biosynthetic process"/>
    <property type="evidence" value="ECO:0007669"/>
    <property type="project" value="UniProtKB-UniRule"/>
</dbReference>
<evidence type="ECO:0000256" key="8">
    <source>
        <dbReference type="ARBA" id="ARBA00049535"/>
    </source>
</evidence>
<dbReference type="AlphaFoldDB" id="A0A538SJ32"/>
<feature type="binding site" evidence="9">
    <location>
        <position position="168"/>
    </location>
    <ligand>
        <name>Mg(2+)</name>
        <dbReference type="ChEBI" id="CHEBI:18420"/>
    </ligand>
</feature>
<dbReference type="GO" id="GO:0005737">
    <property type="term" value="C:cytoplasm"/>
    <property type="evidence" value="ECO:0007669"/>
    <property type="project" value="UniProtKB-SubCell"/>
</dbReference>
<dbReference type="GO" id="GO:0002189">
    <property type="term" value="C:ribose phosphate diphosphokinase complex"/>
    <property type="evidence" value="ECO:0007669"/>
    <property type="project" value="TreeGrafter"/>
</dbReference>
<dbReference type="GO" id="GO:0006164">
    <property type="term" value="P:purine nucleotide biosynthetic process"/>
    <property type="evidence" value="ECO:0007669"/>
    <property type="project" value="TreeGrafter"/>
</dbReference>
<keyword evidence="5 9" id="KW-0418">Kinase</keyword>
<feature type="binding site" evidence="9">
    <location>
        <begin position="95"/>
        <end position="96"/>
    </location>
    <ligand>
        <name>ATP</name>
        <dbReference type="ChEBI" id="CHEBI:30616"/>
    </ligand>
</feature>
<feature type="domain" description="Ribose-phosphate pyrophosphokinase N-terminal" evidence="10">
    <location>
        <begin position="5"/>
        <end position="119"/>
    </location>
</feature>
<comment type="function">
    <text evidence="9">Involved in the biosynthesis of the central metabolite phospho-alpha-D-ribosyl-1-pyrophosphate (PRPP) via the transfer of pyrophosphoryl group from ATP to 1-hydroxyl of ribose-5-phosphate (Rib-5-P).</text>
</comment>
<evidence type="ECO:0000256" key="9">
    <source>
        <dbReference type="HAMAP-Rule" id="MF_00583"/>
    </source>
</evidence>
<dbReference type="FunFam" id="3.40.50.2020:FF:000014">
    <property type="entry name" value="Ribose-phosphate pyrophosphokinase 1"/>
    <property type="match status" value="1"/>
</dbReference>
<evidence type="ECO:0000313" key="12">
    <source>
        <dbReference type="Proteomes" id="UP000320184"/>
    </source>
</evidence>
<comment type="subcellular location">
    <subcellularLocation>
        <location evidence="9">Cytoplasm</location>
    </subcellularLocation>
</comment>
<evidence type="ECO:0000256" key="1">
    <source>
        <dbReference type="ARBA" id="ARBA00022679"/>
    </source>
</evidence>
<dbReference type="GO" id="GO:0000287">
    <property type="term" value="F:magnesium ion binding"/>
    <property type="evidence" value="ECO:0007669"/>
    <property type="project" value="UniProtKB-UniRule"/>
</dbReference>
<dbReference type="SMART" id="SM01400">
    <property type="entry name" value="Pribosyltran_N"/>
    <property type="match status" value="1"/>
</dbReference>
<comment type="subunit">
    <text evidence="9">Homohexamer.</text>
</comment>